<dbReference type="InterPro" id="IPR011051">
    <property type="entry name" value="RmlC_Cupin_sf"/>
</dbReference>
<feature type="domain" description="Cupin type-2" evidence="1">
    <location>
        <begin position="37"/>
        <end position="89"/>
    </location>
</feature>
<dbReference type="InterPro" id="IPR014710">
    <property type="entry name" value="RmlC-like_jellyroll"/>
</dbReference>
<dbReference type="InterPro" id="IPR052535">
    <property type="entry name" value="Bacilysin_H2HPP_isomerase"/>
</dbReference>
<dbReference type="Pfam" id="PF07883">
    <property type="entry name" value="Cupin_2"/>
    <property type="match status" value="1"/>
</dbReference>
<dbReference type="PANTHER" id="PTHR40112">
    <property type="entry name" value="H2HPP ISOMERASE"/>
    <property type="match status" value="1"/>
</dbReference>
<dbReference type="RefSeq" id="WP_394842262.1">
    <property type="nucleotide sequence ID" value="NZ_CP089982.1"/>
</dbReference>
<dbReference type="Gene3D" id="2.60.120.10">
    <property type="entry name" value="Jelly Rolls"/>
    <property type="match status" value="1"/>
</dbReference>
<sequence>MAWIDWDSVPEEKIVDGVRRKMVSSENMTIVMWFWDKGVDLPAHTHPHEQFYYLVSGKGIFKSEGEERLFDQPGSSWMVPGNVPHATTYLEDSITMDIFSPPREDMIAGVDPYIRKATKKAL</sequence>
<protein>
    <submittedName>
        <fullName evidence="2">Cupin domain-containing protein</fullName>
    </submittedName>
</protein>
<dbReference type="Proteomes" id="UP001379533">
    <property type="component" value="Chromosome"/>
</dbReference>
<name>A0ABZ2K373_9BACT</name>
<dbReference type="SUPFAM" id="SSF51182">
    <property type="entry name" value="RmlC-like cupins"/>
    <property type="match status" value="1"/>
</dbReference>
<dbReference type="InterPro" id="IPR013096">
    <property type="entry name" value="Cupin_2"/>
</dbReference>
<dbReference type="EMBL" id="CP089982">
    <property type="protein sequence ID" value="WXA91642.1"/>
    <property type="molecule type" value="Genomic_DNA"/>
</dbReference>
<organism evidence="2 3">
    <name type="scientific">Pendulispora brunnea</name>
    <dbReference type="NCBI Taxonomy" id="2905690"/>
    <lineage>
        <taxon>Bacteria</taxon>
        <taxon>Pseudomonadati</taxon>
        <taxon>Myxococcota</taxon>
        <taxon>Myxococcia</taxon>
        <taxon>Myxococcales</taxon>
        <taxon>Sorangiineae</taxon>
        <taxon>Pendulisporaceae</taxon>
        <taxon>Pendulispora</taxon>
    </lineage>
</organism>
<keyword evidence="3" id="KW-1185">Reference proteome</keyword>
<dbReference type="CDD" id="cd02238">
    <property type="entry name" value="cupin_KdgF"/>
    <property type="match status" value="1"/>
</dbReference>
<evidence type="ECO:0000259" key="1">
    <source>
        <dbReference type="Pfam" id="PF07883"/>
    </source>
</evidence>
<dbReference type="PANTHER" id="PTHR40112:SF1">
    <property type="entry name" value="H2HPP ISOMERASE"/>
    <property type="match status" value="1"/>
</dbReference>
<evidence type="ECO:0000313" key="3">
    <source>
        <dbReference type="Proteomes" id="UP001379533"/>
    </source>
</evidence>
<reference evidence="2 3" key="1">
    <citation type="submission" date="2021-12" db="EMBL/GenBank/DDBJ databases">
        <title>Discovery of the Pendulisporaceae a myxobacterial family with distinct sporulation behavior and unique specialized metabolism.</title>
        <authorList>
            <person name="Garcia R."/>
            <person name="Popoff A."/>
            <person name="Bader C.D."/>
            <person name="Loehr J."/>
            <person name="Walesch S."/>
            <person name="Walt C."/>
            <person name="Boldt J."/>
            <person name="Bunk B."/>
            <person name="Haeckl F.J.F.P.J."/>
            <person name="Gunesch A.P."/>
            <person name="Birkelbach J."/>
            <person name="Nuebel U."/>
            <person name="Pietschmann T."/>
            <person name="Bach T."/>
            <person name="Mueller R."/>
        </authorList>
    </citation>
    <scope>NUCLEOTIDE SEQUENCE [LARGE SCALE GENOMIC DNA]</scope>
    <source>
        <strain evidence="2 3">MSr12523</strain>
    </source>
</reference>
<proteinExistence type="predicted"/>
<gene>
    <name evidence="2" type="ORF">LZC95_34940</name>
</gene>
<evidence type="ECO:0000313" key="2">
    <source>
        <dbReference type="EMBL" id="WXA91642.1"/>
    </source>
</evidence>
<accession>A0ABZ2K373</accession>